<feature type="transmembrane region" description="Helical" evidence="5">
    <location>
        <begin position="66"/>
        <end position="89"/>
    </location>
</feature>
<feature type="transmembrane region" description="Helical" evidence="5">
    <location>
        <begin position="146"/>
        <end position="166"/>
    </location>
</feature>
<dbReference type="EMBL" id="CAEY01001958">
    <property type="status" value="NOT_ANNOTATED_CDS"/>
    <property type="molecule type" value="Genomic_DNA"/>
</dbReference>
<keyword evidence="7" id="KW-1185">Reference proteome</keyword>
<reference evidence="6" key="2">
    <citation type="submission" date="2015-06" db="UniProtKB">
        <authorList>
            <consortium name="EnsemblMetazoa"/>
        </authorList>
    </citation>
    <scope>IDENTIFICATION</scope>
</reference>
<sequence>MSYMLLRSCHSFLGRGILQETKTSLVQKCGLRNEAPKVKGVFGVRTEPKLSLKERLLKPTSGAPFAFGRAAVTAGSGLGLGALCFYGLASRQDAIIDKSLAWPKHVQDRIHATFAYFGASIGVAATSAYFVTRTPALMRLVSSNSLLAFGVTIAALIGLGSISASIPYSPGFGSKQMAWLAHSSLLGAIIAPISVVGGPLIMRAALITAGVISSLSLVAVCAPSEKFLNIGGPLAMGFGLVFASSLATMFLAPTSAIGASAYSISIYGGLLLFSAFLLYDVQKIVKRAEHTPLYGTRPYDPIQNSMAVFIDTLNIFTRILAMLGMGGQKKK</sequence>
<dbReference type="Proteomes" id="UP000015104">
    <property type="component" value="Unassembled WGS sequence"/>
</dbReference>
<comment type="subcellular location">
    <subcellularLocation>
        <location evidence="1">Membrane</location>
        <topology evidence="1">Multi-pass membrane protein</topology>
    </subcellularLocation>
</comment>
<feature type="transmembrane region" description="Helical" evidence="5">
    <location>
        <begin position="201"/>
        <end position="222"/>
    </location>
</feature>
<reference evidence="7" key="1">
    <citation type="submission" date="2011-08" db="EMBL/GenBank/DDBJ databases">
        <authorList>
            <person name="Rombauts S."/>
        </authorList>
    </citation>
    <scope>NUCLEOTIDE SEQUENCE</scope>
    <source>
        <strain evidence="7">London</strain>
    </source>
</reference>
<evidence type="ECO:0000313" key="6">
    <source>
        <dbReference type="EnsemblMetazoa" id="tetur08g06670.1"/>
    </source>
</evidence>
<feature type="transmembrane region" description="Helical" evidence="5">
    <location>
        <begin position="234"/>
        <end position="253"/>
    </location>
</feature>
<proteinExistence type="inferred from homology"/>
<dbReference type="eggNOG" id="KOG1630">
    <property type="taxonomic scope" value="Eukaryota"/>
</dbReference>
<protein>
    <recommendedName>
        <fullName evidence="8">Growth hormone-inducible transmembrane protein</fullName>
    </recommendedName>
</protein>
<evidence type="ECO:0000256" key="2">
    <source>
        <dbReference type="ARBA" id="ARBA00022692"/>
    </source>
</evidence>
<name>T1KC79_TETUR</name>
<dbReference type="KEGG" id="tut:107362805"/>
<dbReference type="STRING" id="32264.T1KC79"/>
<feature type="transmembrane region" description="Helical" evidence="5">
    <location>
        <begin position="259"/>
        <end position="279"/>
    </location>
</feature>
<comment type="similarity">
    <text evidence="5">Belongs to the BI1 family.</text>
</comment>
<dbReference type="PANTHER" id="PTHR23291:SF112">
    <property type="entry name" value="GROWTH HORMONE-INDUCIBLE TRANSMEMBRANE PROTEIN"/>
    <property type="match status" value="1"/>
</dbReference>
<dbReference type="Pfam" id="PF01027">
    <property type="entry name" value="Bax1-I"/>
    <property type="match status" value="1"/>
</dbReference>
<dbReference type="GO" id="GO:0005743">
    <property type="term" value="C:mitochondrial inner membrane"/>
    <property type="evidence" value="ECO:0007669"/>
    <property type="project" value="TreeGrafter"/>
</dbReference>
<dbReference type="HOGENOM" id="CLU_050797_1_0_1"/>
<evidence type="ECO:0000313" key="7">
    <source>
        <dbReference type="Proteomes" id="UP000015104"/>
    </source>
</evidence>
<dbReference type="AlphaFoldDB" id="T1KC79"/>
<organism evidence="6 7">
    <name type="scientific">Tetranychus urticae</name>
    <name type="common">Two-spotted spider mite</name>
    <dbReference type="NCBI Taxonomy" id="32264"/>
    <lineage>
        <taxon>Eukaryota</taxon>
        <taxon>Metazoa</taxon>
        <taxon>Ecdysozoa</taxon>
        <taxon>Arthropoda</taxon>
        <taxon>Chelicerata</taxon>
        <taxon>Arachnida</taxon>
        <taxon>Acari</taxon>
        <taxon>Acariformes</taxon>
        <taxon>Trombidiformes</taxon>
        <taxon>Prostigmata</taxon>
        <taxon>Eleutherengona</taxon>
        <taxon>Raphignathae</taxon>
        <taxon>Tetranychoidea</taxon>
        <taxon>Tetranychidae</taxon>
        <taxon>Tetranychus</taxon>
    </lineage>
</organism>
<dbReference type="OrthoDB" id="6285520at2759"/>
<evidence type="ECO:0000256" key="4">
    <source>
        <dbReference type="ARBA" id="ARBA00023136"/>
    </source>
</evidence>
<keyword evidence="3 5" id="KW-1133">Transmembrane helix</keyword>
<accession>T1KC79</accession>
<dbReference type="OMA" id="TLMWSER"/>
<dbReference type="InterPro" id="IPR006214">
    <property type="entry name" value="Bax_inhibitor_1-related"/>
</dbReference>
<gene>
    <name evidence="6" type="primary">107362805</name>
</gene>
<feature type="transmembrane region" description="Helical" evidence="5">
    <location>
        <begin position="178"/>
        <end position="195"/>
    </location>
</feature>
<evidence type="ECO:0008006" key="8">
    <source>
        <dbReference type="Google" id="ProtNLM"/>
    </source>
</evidence>
<feature type="transmembrane region" description="Helical" evidence="5">
    <location>
        <begin position="110"/>
        <end position="131"/>
    </location>
</feature>
<evidence type="ECO:0000256" key="5">
    <source>
        <dbReference type="RuleBase" id="RU004379"/>
    </source>
</evidence>
<dbReference type="EnsemblMetazoa" id="tetur08g06670.1">
    <property type="protein sequence ID" value="tetur08g06670.1"/>
    <property type="gene ID" value="tetur08g06670"/>
</dbReference>
<evidence type="ECO:0000256" key="1">
    <source>
        <dbReference type="ARBA" id="ARBA00004141"/>
    </source>
</evidence>
<dbReference type="PANTHER" id="PTHR23291">
    <property type="entry name" value="BAX INHIBITOR-RELATED"/>
    <property type="match status" value="1"/>
</dbReference>
<keyword evidence="2 5" id="KW-0812">Transmembrane</keyword>
<keyword evidence="4 5" id="KW-0472">Membrane</keyword>
<evidence type="ECO:0000256" key="3">
    <source>
        <dbReference type="ARBA" id="ARBA00022989"/>
    </source>
</evidence>